<dbReference type="PANTHER" id="PTHR13630:SF1">
    <property type="entry name" value="GAMMA-SECRETASE-ACTIVATING PROTEIN"/>
    <property type="match status" value="1"/>
</dbReference>
<accession>A0A812BGA6</accession>
<evidence type="ECO:0000313" key="3">
    <source>
        <dbReference type="Proteomes" id="UP000597762"/>
    </source>
</evidence>
<proteinExistence type="predicted"/>
<dbReference type="Pfam" id="PF14959">
    <property type="entry name" value="GSAP-16"/>
    <property type="match status" value="1"/>
</dbReference>
<evidence type="ECO:0000313" key="2">
    <source>
        <dbReference type="EMBL" id="CAE1226623.1"/>
    </source>
</evidence>
<sequence length="938" mass="109156">MSDVPLNLRLINQEKDGSILFTWDEKQPEDDVPRTYIGLFCHDSKNHQIVWTFNQVEYVASCSINQHHTLVAFTILNQNEEGLEGYDVYTAFLAEILEPNRLFSLNIERINFLKVQFLHLTTGPGQGNEMLEREAYMLVFLHKESISLYHIPLARAGEDAMVMKRQPEKEQLAGEFMWCSWDVHHQRLHYIYHQHDEKDVNYRNCHTILSTLQFGFNGKYDSMVDVPLNFPFPFDSKTSFPSYIDIPLCSVIPDRSLNIEVITHSNGTFCVCYQPTLSVEKFSPRRFAKKEDEAFDVVYFVCMVHHVHTLQGTVFKVPYEATYRRLIFTWYNGYLVVCLPGFFTHMLNASIEYEPCNHILLHEESLIGEVCPVISSKSTNMISEIEVQESPSVPLLKEDELSLLHSNNKKLQLMSHYCKGMCISGWTLYDRKKQLLYKVKLNKEKLVDLFSSCYLSTTRMAIFHYAILHERDYNVTKKIFESLSNDCASPEVQEIFAEFLVSTTYLNMRRRVSKNILLLVPFTTSDTFRGQYEKNEATEILAKIQYHVLPSIKIGKKTAKDRLGRLHFEDLWDTLRQHLRQNQLMQLQFPRFSASEIIQHKVSLLLTTTQNIEHSTWHFVDGESFLNKLGRSHSYTHDVSSSESDAELGKASTPEPILGSLPSFLRSMQLTREFRMLMQLVKDTFTEFLIKFLKCEPQVKLENIAKEYVASQLHQARQLCHMVWSIKKPEENQSLTQPASQDEYELFQLFERILMALKEQAFPITEGFCTYFTILAFRCLPQSQFLHYVDSGVLVMTEVFVSQLLQAFDGEEHVSLKYQIITRLPEKLVLSCCQKWNHPYAITFFTMHNVQEMLLSQSMEWGLPAEDHIYFTNSQNSEESKQVKKHPFYPLSAFMEHLNEKNHSEQEGVELPGGRQLQDTALCHTYHETDCDLGVVNF</sequence>
<dbReference type="InterPro" id="IPR026172">
    <property type="entry name" value="GSAP_fam"/>
</dbReference>
<dbReference type="AlphaFoldDB" id="A0A812BGA6"/>
<dbReference type="InterPro" id="IPR028010">
    <property type="entry name" value="GSAP_C_dom"/>
</dbReference>
<dbReference type="PANTHER" id="PTHR13630">
    <property type="entry name" value="GAMMA-SECRETASE-ACTIVATING PROTEIN"/>
    <property type="match status" value="1"/>
</dbReference>
<organism evidence="2 3">
    <name type="scientific">Acanthosepion pharaonis</name>
    <name type="common">Pharaoh cuttlefish</name>
    <name type="synonym">Sepia pharaonis</name>
    <dbReference type="NCBI Taxonomy" id="158019"/>
    <lineage>
        <taxon>Eukaryota</taxon>
        <taxon>Metazoa</taxon>
        <taxon>Spiralia</taxon>
        <taxon>Lophotrochozoa</taxon>
        <taxon>Mollusca</taxon>
        <taxon>Cephalopoda</taxon>
        <taxon>Coleoidea</taxon>
        <taxon>Decapodiformes</taxon>
        <taxon>Sepiida</taxon>
        <taxon>Sepiina</taxon>
        <taxon>Sepiidae</taxon>
        <taxon>Acanthosepion</taxon>
    </lineage>
</organism>
<reference evidence="2" key="1">
    <citation type="submission" date="2021-01" db="EMBL/GenBank/DDBJ databases">
        <authorList>
            <person name="Li R."/>
            <person name="Bekaert M."/>
        </authorList>
    </citation>
    <scope>NUCLEOTIDE SEQUENCE</scope>
    <source>
        <strain evidence="2">Farmed</strain>
    </source>
</reference>
<dbReference type="Proteomes" id="UP000597762">
    <property type="component" value="Unassembled WGS sequence"/>
</dbReference>
<gene>
    <name evidence="2" type="ORF">SPHA_16106</name>
</gene>
<comment type="caution">
    <text evidence="2">The sequence shown here is derived from an EMBL/GenBank/DDBJ whole genome shotgun (WGS) entry which is preliminary data.</text>
</comment>
<name>A0A812BGA6_ACAPH</name>
<feature type="domain" description="Gamma-secretase-activating protein C-terminal" evidence="1">
    <location>
        <begin position="713"/>
        <end position="813"/>
    </location>
</feature>
<dbReference type="GO" id="GO:0005802">
    <property type="term" value="C:trans-Golgi network"/>
    <property type="evidence" value="ECO:0007669"/>
    <property type="project" value="TreeGrafter"/>
</dbReference>
<keyword evidence="3" id="KW-1185">Reference proteome</keyword>
<evidence type="ECO:0000259" key="1">
    <source>
        <dbReference type="Pfam" id="PF14959"/>
    </source>
</evidence>
<dbReference type="OrthoDB" id="9997853at2759"/>
<dbReference type="EMBL" id="CAHIKZ030000562">
    <property type="protein sequence ID" value="CAE1226623.1"/>
    <property type="molecule type" value="Genomic_DNA"/>
</dbReference>
<protein>
    <recommendedName>
        <fullName evidence="1">Gamma-secretase-activating protein C-terminal domain-containing protein</fullName>
    </recommendedName>
</protein>
<dbReference type="GO" id="GO:1902004">
    <property type="term" value="P:positive regulation of amyloid-beta formation"/>
    <property type="evidence" value="ECO:0007669"/>
    <property type="project" value="TreeGrafter"/>
</dbReference>